<comment type="caution">
    <text evidence="2">The sequence shown here is derived from an EMBL/GenBank/DDBJ whole genome shotgun (WGS) entry which is preliminary data.</text>
</comment>
<dbReference type="InterPro" id="IPR041633">
    <property type="entry name" value="Polbeta"/>
</dbReference>
<feature type="domain" description="Polymerase beta nucleotidyltransferase" evidence="1">
    <location>
        <begin position="15"/>
        <end position="108"/>
    </location>
</feature>
<evidence type="ECO:0000259" key="1">
    <source>
        <dbReference type="Pfam" id="PF18765"/>
    </source>
</evidence>
<dbReference type="Pfam" id="PF18765">
    <property type="entry name" value="Polbeta"/>
    <property type="match status" value="1"/>
</dbReference>
<dbReference type="InterPro" id="IPR052930">
    <property type="entry name" value="TA_antitoxin_MntA"/>
</dbReference>
<name>A0A4Y7RFZ9_9FIRM</name>
<gene>
    <name evidence="2" type="ORF">Psch_01281</name>
</gene>
<organism evidence="2 3">
    <name type="scientific">Pelotomaculum schinkii</name>
    <dbReference type="NCBI Taxonomy" id="78350"/>
    <lineage>
        <taxon>Bacteria</taxon>
        <taxon>Bacillati</taxon>
        <taxon>Bacillota</taxon>
        <taxon>Clostridia</taxon>
        <taxon>Eubacteriales</taxon>
        <taxon>Desulfotomaculaceae</taxon>
        <taxon>Pelotomaculum</taxon>
    </lineage>
</organism>
<protein>
    <submittedName>
        <fullName evidence="2">Nucleotidyltransferase domain protein</fullName>
    </submittedName>
</protein>
<accession>A0A4Y7RFZ9</accession>
<dbReference type="Gene3D" id="3.30.460.10">
    <property type="entry name" value="Beta Polymerase, domain 2"/>
    <property type="match status" value="1"/>
</dbReference>
<proteinExistence type="predicted"/>
<reference evidence="2 3" key="1">
    <citation type="journal article" date="2018" name="Environ. Microbiol.">
        <title>Novel energy conservation strategies and behaviour of Pelotomaculum schinkii driving syntrophic propionate catabolism.</title>
        <authorList>
            <person name="Hidalgo-Ahumada C.A.P."/>
            <person name="Nobu M.K."/>
            <person name="Narihiro T."/>
            <person name="Tamaki H."/>
            <person name="Liu W.T."/>
            <person name="Kamagata Y."/>
            <person name="Stams A.J.M."/>
            <person name="Imachi H."/>
            <person name="Sousa D.Z."/>
        </authorList>
    </citation>
    <scope>NUCLEOTIDE SEQUENCE [LARGE SCALE GENOMIC DNA]</scope>
    <source>
        <strain evidence="2 3">HH</strain>
    </source>
</reference>
<evidence type="ECO:0000313" key="3">
    <source>
        <dbReference type="Proteomes" id="UP000298324"/>
    </source>
</evidence>
<dbReference type="AlphaFoldDB" id="A0A4Y7RFZ9"/>
<dbReference type="GO" id="GO:0016740">
    <property type="term" value="F:transferase activity"/>
    <property type="evidence" value="ECO:0007669"/>
    <property type="project" value="UniProtKB-KW"/>
</dbReference>
<sequence>MIVMDLDTLYRPGFKKICQDHGISMAILFGSQATGKAIEGSDLDLAVWLEKPDLLSGSPEVSRARRHMLRDFINYLGTGNIDLVILNHASPILKFQVARNGKPVYQKEAGIFAGFCSRALREHNDARIFYRATEEYLQKAIKRRGKGG</sequence>
<dbReference type="CDD" id="cd05403">
    <property type="entry name" value="NT_KNTase_like"/>
    <property type="match status" value="1"/>
</dbReference>
<dbReference type="EMBL" id="QFGA01000001">
    <property type="protein sequence ID" value="TEB07726.1"/>
    <property type="molecule type" value="Genomic_DNA"/>
</dbReference>
<dbReference type="PANTHER" id="PTHR43852">
    <property type="entry name" value="NUCLEOTIDYLTRANSFERASE"/>
    <property type="match status" value="1"/>
</dbReference>
<dbReference type="PANTHER" id="PTHR43852:SF3">
    <property type="entry name" value="NUCLEOTIDYLTRANSFERASE"/>
    <property type="match status" value="1"/>
</dbReference>
<evidence type="ECO:0000313" key="2">
    <source>
        <dbReference type="EMBL" id="TEB07726.1"/>
    </source>
</evidence>
<dbReference type="InterPro" id="IPR043519">
    <property type="entry name" value="NT_sf"/>
</dbReference>
<keyword evidence="3" id="KW-1185">Reference proteome</keyword>
<dbReference type="SUPFAM" id="SSF81301">
    <property type="entry name" value="Nucleotidyltransferase"/>
    <property type="match status" value="1"/>
</dbReference>
<dbReference type="Proteomes" id="UP000298324">
    <property type="component" value="Unassembled WGS sequence"/>
</dbReference>
<dbReference type="NCBIfam" id="NF047752">
    <property type="entry name" value="MntA_antitoxin"/>
    <property type="match status" value="1"/>
</dbReference>
<keyword evidence="2" id="KW-0808">Transferase</keyword>